<evidence type="ECO:0000313" key="1">
    <source>
        <dbReference type="EMBL" id="NYT26816.1"/>
    </source>
</evidence>
<proteinExistence type="predicted"/>
<dbReference type="AlphaFoldDB" id="A0A853EZP9"/>
<dbReference type="Proteomes" id="UP000568751">
    <property type="component" value="Unassembled WGS sequence"/>
</dbReference>
<dbReference type="EMBL" id="JACCHT010000001">
    <property type="protein sequence ID" value="NYT26816.1"/>
    <property type="molecule type" value="Genomic_DNA"/>
</dbReference>
<comment type="caution">
    <text evidence="1">The sequence shown here is derived from an EMBL/GenBank/DDBJ whole genome shotgun (WGS) entry which is preliminary data.</text>
</comment>
<reference evidence="1 2" key="1">
    <citation type="submission" date="2020-05" db="EMBL/GenBank/DDBJ databases">
        <title>Horizontal transmission and recombination maintain forever young bacterial symbiont genomes.</title>
        <authorList>
            <person name="Russell S.L."/>
            <person name="Pepper-Tunick E."/>
            <person name="Svedberg J."/>
            <person name="Byrne A."/>
            <person name="Ruelas Castillo J."/>
            <person name="Vollmers C."/>
            <person name="Beinart R.A."/>
            <person name="Corbett-Detig R."/>
        </authorList>
    </citation>
    <scope>NUCLEOTIDE SEQUENCE [LARGE SCALE GENOMIC DNA]</scope>
    <source>
        <strain evidence="1">455</strain>
    </source>
</reference>
<organism evidence="1 2">
    <name type="scientific">Candidatus Thiodubiliella endoseptemdiera</name>
    <dbReference type="NCBI Taxonomy" id="2738886"/>
    <lineage>
        <taxon>Bacteria</taxon>
        <taxon>Pseudomonadati</taxon>
        <taxon>Pseudomonadota</taxon>
        <taxon>Gammaproteobacteria</taxon>
        <taxon>Candidatus Pseudothioglobaceae</taxon>
        <taxon>Candidatus Thiodubiliella</taxon>
    </lineage>
</organism>
<sequence>MRVMAPLNTIKTQALLNPLFEAKTEMTTLFKALMGYYSHQPLWDIEAMGPDLDG</sequence>
<gene>
    <name evidence="1" type="ORF">H0A76_02175</name>
</gene>
<accession>A0A853EZP9</accession>
<name>A0A853EZP9_9GAMM</name>
<evidence type="ECO:0000313" key="2">
    <source>
        <dbReference type="Proteomes" id="UP000568751"/>
    </source>
</evidence>
<protein>
    <submittedName>
        <fullName evidence="1">Uncharacterized protein</fullName>
    </submittedName>
</protein>